<dbReference type="CDD" id="cd17535">
    <property type="entry name" value="REC_NarL-like"/>
    <property type="match status" value="1"/>
</dbReference>
<dbReference type="OrthoDB" id="9796655at2"/>
<keyword evidence="10" id="KW-1185">Reference proteome</keyword>
<reference evidence="9 10" key="1">
    <citation type="submission" date="2018-01" db="EMBL/GenBank/DDBJ databases">
        <title>Complete and assembled Genome of Pantoea gaviniae DSM22758T.</title>
        <authorList>
            <person name="Stevens M.J.A."/>
            <person name="Zurfluh K."/>
            <person name="Stephan R."/>
        </authorList>
    </citation>
    <scope>NUCLEOTIDE SEQUENCE [LARGE SCALE GENOMIC DNA]</scope>
    <source>
        <strain evidence="9 10">DSM 22758</strain>
    </source>
</reference>
<gene>
    <name evidence="9" type="ORF">C2E15_18765</name>
</gene>
<dbReference type="InterPro" id="IPR011006">
    <property type="entry name" value="CheY-like_superfamily"/>
</dbReference>
<dbReference type="Pfam" id="PF00072">
    <property type="entry name" value="Response_reg"/>
    <property type="match status" value="1"/>
</dbReference>
<sequence>MPAILVVDDHPAICYALKIYLEAEKDLCVMTTTDGGAVMALIRQHPVDLVILDIALLRLDGLDLLARIKHCRPATRVLMLSGLAADKYARRSLLAGADGFLSKQHLLSAIRAAVRLLLEGYSCFPADCLRSDSSRPARRGSALLSRLSNREITVLRYLAEGKTNKQIGELLQLSNKTVSTYKARLLEKSGAASLAELLLQLEEPPP</sequence>
<dbReference type="InterPro" id="IPR039420">
    <property type="entry name" value="WalR-like"/>
</dbReference>
<evidence type="ECO:0000313" key="9">
    <source>
        <dbReference type="EMBL" id="AUX94914.1"/>
    </source>
</evidence>
<dbReference type="Proteomes" id="UP000238365">
    <property type="component" value="Chromosome"/>
</dbReference>
<evidence type="ECO:0000259" key="8">
    <source>
        <dbReference type="PROSITE" id="PS50110"/>
    </source>
</evidence>
<dbReference type="PRINTS" id="PR00038">
    <property type="entry name" value="HTHLUXR"/>
</dbReference>
<dbReference type="PROSITE" id="PS00622">
    <property type="entry name" value="HTH_LUXR_1"/>
    <property type="match status" value="1"/>
</dbReference>
<dbReference type="GO" id="GO:0000160">
    <property type="term" value="P:phosphorelay signal transduction system"/>
    <property type="evidence" value="ECO:0007669"/>
    <property type="project" value="InterPro"/>
</dbReference>
<dbReference type="EMBL" id="CP026377">
    <property type="protein sequence ID" value="AUX94914.1"/>
    <property type="molecule type" value="Genomic_DNA"/>
</dbReference>
<dbReference type="InterPro" id="IPR058245">
    <property type="entry name" value="NreC/VraR/RcsB-like_REC"/>
</dbReference>
<dbReference type="PANTHER" id="PTHR43214:SF41">
    <property type="entry name" value="NITRATE_NITRITE RESPONSE REGULATOR PROTEIN NARP"/>
    <property type="match status" value="1"/>
</dbReference>
<dbReference type="KEGG" id="pgz:C2E15_18765"/>
<keyword evidence="4 9" id="KW-0238">DNA-binding</keyword>
<dbReference type="SUPFAM" id="SSF52172">
    <property type="entry name" value="CheY-like"/>
    <property type="match status" value="1"/>
</dbReference>
<feature type="domain" description="Response regulatory" evidence="8">
    <location>
        <begin position="3"/>
        <end position="118"/>
    </location>
</feature>
<keyword evidence="1 6" id="KW-0597">Phosphoprotein</keyword>
<feature type="modified residue" description="4-aspartylphosphate" evidence="6">
    <location>
        <position position="53"/>
    </location>
</feature>
<evidence type="ECO:0000256" key="6">
    <source>
        <dbReference type="PROSITE-ProRule" id="PRU00169"/>
    </source>
</evidence>
<evidence type="ECO:0000256" key="5">
    <source>
        <dbReference type="ARBA" id="ARBA00023163"/>
    </source>
</evidence>
<evidence type="ECO:0000256" key="4">
    <source>
        <dbReference type="ARBA" id="ARBA00023125"/>
    </source>
</evidence>
<dbReference type="GO" id="GO:0006355">
    <property type="term" value="P:regulation of DNA-templated transcription"/>
    <property type="evidence" value="ECO:0007669"/>
    <property type="project" value="InterPro"/>
</dbReference>
<evidence type="ECO:0000256" key="2">
    <source>
        <dbReference type="ARBA" id="ARBA00023012"/>
    </source>
</evidence>
<dbReference type="PANTHER" id="PTHR43214">
    <property type="entry name" value="TWO-COMPONENT RESPONSE REGULATOR"/>
    <property type="match status" value="1"/>
</dbReference>
<keyword evidence="5" id="KW-0804">Transcription</keyword>
<dbReference type="CDD" id="cd06170">
    <property type="entry name" value="LuxR_C_like"/>
    <property type="match status" value="1"/>
</dbReference>
<dbReference type="PROSITE" id="PS50110">
    <property type="entry name" value="RESPONSE_REGULATORY"/>
    <property type="match status" value="1"/>
</dbReference>
<protein>
    <submittedName>
        <fullName evidence="9">DNA-binding response regulator</fullName>
    </submittedName>
</protein>
<evidence type="ECO:0000313" key="10">
    <source>
        <dbReference type="Proteomes" id="UP000238365"/>
    </source>
</evidence>
<dbReference type="RefSeq" id="WP_104958716.1">
    <property type="nucleotide sequence ID" value="NZ_CP026377.1"/>
</dbReference>
<keyword evidence="2" id="KW-0902">Two-component regulatory system</keyword>
<dbReference type="PROSITE" id="PS50043">
    <property type="entry name" value="HTH_LUXR_2"/>
    <property type="match status" value="1"/>
</dbReference>
<dbReference type="SMART" id="SM00421">
    <property type="entry name" value="HTH_LUXR"/>
    <property type="match status" value="1"/>
</dbReference>
<organism evidence="9 10">
    <name type="scientific">Mixta gaviniae</name>
    <dbReference type="NCBI Taxonomy" id="665914"/>
    <lineage>
        <taxon>Bacteria</taxon>
        <taxon>Pseudomonadati</taxon>
        <taxon>Pseudomonadota</taxon>
        <taxon>Gammaproteobacteria</taxon>
        <taxon>Enterobacterales</taxon>
        <taxon>Erwiniaceae</taxon>
        <taxon>Mixta</taxon>
    </lineage>
</organism>
<dbReference type="SMART" id="SM00448">
    <property type="entry name" value="REC"/>
    <property type="match status" value="1"/>
</dbReference>
<evidence type="ECO:0000256" key="3">
    <source>
        <dbReference type="ARBA" id="ARBA00023015"/>
    </source>
</evidence>
<dbReference type="InterPro" id="IPR001789">
    <property type="entry name" value="Sig_transdc_resp-reg_receiver"/>
</dbReference>
<dbReference type="AlphaFoldDB" id="A0A1X1DXE8"/>
<accession>A0A1X1DXE8</accession>
<evidence type="ECO:0000259" key="7">
    <source>
        <dbReference type="PROSITE" id="PS50043"/>
    </source>
</evidence>
<dbReference type="Pfam" id="PF00196">
    <property type="entry name" value="GerE"/>
    <property type="match status" value="1"/>
</dbReference>
<keyword evidence="3" id="KW-0805">Transcription regulation</keyword>
<name>A0A1X1DXE8_9GAMM</name>
<dbReference type="SUPFAM" id="SSF46894">
    <property type="entry name" value="C-terminal effector domain of the bipartite response regulators"/>
    <property type="match status" value="1"/>
</dbReference>
<evidence type="ECO:0000256" key="1">
    <source>
        <dbReference type="ARBA" id="ARBA00022553"/>
    </source>
</evidence>
<proteinExistence type="predicted"/>
<dbReference type="Gene3D" id="3.40.50.2300">
    <property type="match status" value="1"/>
</dbReference>
<dbReference type="InterPro" id="IPR016032">
    <property type="entry name" value="Sig_transdc_resp-reg_C-effctor"/>
</dbReference>
<feature type="domain" description="HTH luxR-type" evidence="7">
    <location>
        <begin position="140"/>
        <end position="205"/>
    </location>
</feature>
<dbReference type="InterPro" id="IPR000792">
    <property type="entry name" value="Tscrpt_reg_LuxR_C"/>
</dbReference>
<dbReference type="GO" id="GO:0003677">
    <property type="term" value="F:DNA binding"/>
    <property type="evidence" value="ECO:0007669"/>
    <property type="project" value="UniProtKB-KW"/>
</dbReference>